<dbReference type="AlphaFoldDB" id="A0A5B6UTD2"/>
<evidence type="ECO:0000256" key="2">
    <source>
        <dbReference type="ARBA" id="ARBA00022574"/>
    </source>
</evidence>
<dbReference type="PRINTS" id="PR00600">
    <property type="entry name" value="PP2APR55"/>
</dbReference>
<evidence type="ECO:0000256" key="3">
    <source>
        <dbReference type="ARBA" id="ARBA00022737"/>
    </source>
</evidence>
<dbReference type="Gene3D" id="2.130.10.10">
    <property type="entry name" value="YVTN repeat-like/Quinoprotein amine dehydrogenase"/>
    <property type="match status" value="2"/>
</dbReference>
<comment type="caution">
    <text evidence="6">The sequence shown here is derived from an EMBL/GenBank/DDBJ whole genome shotgun (WGS) entry which is preliminary data.</text>
</comment>
<evidence type="ECO:0000256" key="1">
    <source>
        <dbReference type="ARBA" id="ARBA00008259"/>
    </source>
</evidence>
<dbReference type="InterPro" id="IPR000009">
    <property type="entry name" value="PP2A_PR55"/>
</dbReference>
<sequence length="573" mass="65314">MNPTTRQPLEWKFSQVFGERSSDDEIQDADRISTVEFDKSGDYVAVGDRGGRIVIFETKDGKNTADQHYSRNQLEQLDYVSLNHPEYRYKTEFQSHEPEFDYLKSLEIEEKVNKLKWCTSLSGSLFILSTNDKTIKLWKVWVIRTSQDVGIYVDKLLHCYALHHGVVNENSFGLWSQVKDRKVKKAREIDSPHQLLSLENTLLSERSFMNEQGIPYFANGNRVESGANSIFPSQEPHSKIANYEDAAYARCRREYAHAHDFNINSISNNSDGETFISADDLRINLWNLEVSNQSFNIIDMKPSNMEELTVRGGNCSNAIDVKSFASSFDKITCLYSDILSYKVITSAEFHPIHCNLLAYSSSRGFIRLVDMRQSALCDYSARIFQDEECHGSRSFLTEIVASITDIKFPVDGRHILSRDYMNLKLWDMHMDSSPVATFKIHEHLRPKLCDLYNNDSIFDKFECCLSGDGLHFATGSYSNLLRIFFHGGGSDEGATIEASKDPNSIKNRKPLPRARRSSLSNLTRGFYKQGQESTSVVGEYSLNSSSKLQHLAWHPCTYLIACASGNSLFFYHA</sequence>
<dbReference type="InterPro" id="IPR015943">
    <property type="entry name" value="WD40/YVTN_repeat-like_dom_sf"/>
</dbReference>
<evidence type="ECO:0000256" key="4">
    <source>
        <dbReference type="ARBA" id="ARBA00034298"/>
    </source>
</evidence>
<dbReference type="PIRSF" id="PIRSF037309">
    <property type="entry name" value="PP2A_PR55"/>
    <property type="match status" value="1"/>
</dbReference>
<dbReference type="FunFam" id="2.130.10.10:FF:000609">
    <property type="entry name" value="Serine/threonine-protein phosphatase 2A 55 kDa regulatory subunit B"/>
    <property type="match status" value="1"/>
</dbReference>
<evidence type="ECO:0000313" key="6">
    <source>
        <dbReference type="EMBL" id="KAA3459684.1"/>
    </source>
</evidence>
<dbReference type="Pfam" id="PF00400">
    <property type="entry name" value="WD40"/>
    <property type="match status" value="1"/>
</dbReference>
<dbReference type="InterPro" id="IPR001680">
    <property type="entry name" value="WD40_rpt"/>
</dbReference>
<dbReference type="Proteomes" id="UP000325315">
    <property type="component" value="Unassembled WGS sequence"/>
</dbReference>
<dbReference type="SMART" id="SM00320">
    <property type="entry name" value="WD40"/>
    <property type="match status" value="6"/>
</dbReference>
<dbReference type="GO" id="GO:0000159">
    <property type="term" value="C:protein phosphatase type 2A complex"/>
    <property type="evidence" value="ECO:0007669"/>
    <property type="project" value="UniProtKB-UniRule"/>
</dbReference>
<dbReference type="SUPFAM" id="SSF50978">
    <property type="entry name" value="WD40 repeat-like"/>
    <property type="match status" value="1"/>
</dbReference>
<proteinExistence type="inferred from homology"/>
<keyword evidence="3 5" id="KW-0677">Repeat</keyword>
<comment type="function">
    <text evidence="4">The B regulatory subunit may modulate substrate selectivity and catalytic activity, and may also direct the localization of the catalytic enzyme to a particular subcellular compartment.</text>
</comment>
<dbReference type="GO" id="GO:0019888">
    <property type="term" value="F:protein phosphatase regulator activity"/>
    <property type="evidence" value="ECO:0007669"/>
    <property type="project" value="InterPro"/>
</dbReference>
<evidence type="ECO:0000256" key="5">
    <source>
        <dbReference type="RuleBase" id="RU331113"/>
    </source>
</evidence>
<dbReference type="InterPro" id="IPR036322">
    <property type="entry name" value="WD40_repeat_dom_sf"/>
</dbReference>
<comment type="similarity">
    <text evidence="1 5">Belongs to the phosphatase 2A regulatory subunit B family.</text>
</comment>
<name>A0A5B6UTD2_9ROSI</name>
<evidence type="ECO:0000313" key="7">
    <source>
        <dbReference type="Proteomes" id="UP000325315"/>
    </source>
</evidence>
<dbReference type="PANTHER" id="PTHR11871">
    <property type="entry name" value="PROTEIN PHOSPHATASE PP2A REGULATORY SUBUNIT B"/>
    <property type="match status" value="1"/>
</dbReference>
<keyword evidence="7" id="KW-1185">Reference proteome</keyword>
<organism evidence="6 7">
    <name type="scientific">Gossypium australe</name>
    <dbReference type="NCBI Taxonomy" id="47621"/>
    <lineage>
        <taxon>Eukaryota</taxon>
        <taxon>Viridiplantae</taxon>
        <taxon>Streptophyta</taxon>
        <taxon>Embryophyta</taxon>
        <taxon>Tracheophyta</taxon>
        <taxon>Spermatophyta</taxon>
        <taxon>Magnoliopsida</taxon>
        <taxon>eudicotyledons</taxon>
        <taxon>Gunneridae</taxon>
        <taxon>Pentapetalae</taxon>
        <taxon>rosids</taxon>
        <taxon>malvids</taxon>
        <taxon>Malvales</taxon>
        <taxon>Malvaceae</taxon>
        <taxon>Malvoideae</taxon>
        <taxon>Gossypium</taxon>
    </lineage>
</organism>
<dbReference type="EMBL" id="SMMG02000009">
    <property type="protein sequence ID" value="KAA3459684.1"/>
    <property type="molecule type" value="Genomic_DNA"/>
</dbReference>
<gene>
    <name evidence="6" type="ORF">EPI10_026419</name>
</gene>
<accession>A0A5B6UTD2</accession>
<keyword evidence="2 5" id="KW-0853">WD repeat</keyword>
<dbReference type="OrthoDB" id="6274823at2759"/>
<protein>
    <recommendedName>
        <fullName evidence="5">Serine/threonine-protein phosphatase 2A 55 kDa regulatory subunit B</fullName>
    </recommendedName>
</protein>
<reference evidence="7" key="1">
    <citation type="journal article" date="2019" name="Plant Biotechnol. J.">
        <title>Genome sequencing of the Australian wild diploid species Gossypium australe highlights disease resistance and delayed gland morphogenesis.</title>
        <authorList>
            <person name="Cai Y."/>
            <person name="Cai X."/>
            <person name="Wang Q."/>
            <person name="Wang P."/>
            <person name="Zhang Y."/>
            <person name="Cai C."/>
            <person name="Xu Y."/>
            <person name="Wang K."/>
            <person name="Zhou Z."/>
            <person name="Wang C."/>
            <person name="Geng S."/>
            <person name="Li B."/>
            <person name="Dong Q."/>
            <person name="Hou Y."/>
            <person name="Wang H."/>
            <person name="Ai P."/>
            <person name="Liu Z."/>
            <person name="Yi F."/>
            <person name="Sun M."/>
            <person name="An G."/>
            <person name="Cheng J."/>
            <person name="Zhang Y."/>
            <person name="Shi Q."/>
            <person name="Xie Y."/>
            <person name="Shi X."/>
            <person name="Chang Y."/>
            <person name="Huang F."/>
            <person name="Chen Y."/>
            <person name="Hong S."/>
            <person name="Mi L."/>
            <person name="Sun Q."/>
            <person name="Zhang L."/>
            <person name="Zhou B."/>
            <person name="Peng R."/>
            <person name="Zhang X."/>
            <person name="Liu F."/>
        </authorList>
    </citation>
    <scope>NUCLEOTIDE SEQUENCE [LARGE SCALE GENOMIC DNA]</scope>
    <source>
        <strain evidence="7">cv. PA1801</strain>
    </source>
</reference>